<dbReference type="InterPro" id="IPR009057">
    <property type="entry name" value="Homeodomain-like_sf"/>
</dbReference>
<dbReference type="EMBL" id="UGNP01000001">
    <property type="protein sequence ID" value="STX10687.1"/>
    <property type="molecule type" value="Genomic_DNA"/>
</dbReference>
<dbReference type="SUPFAM" id="SSF46689">
    <property type="entry name" value="Homeodomain-like"/>
    <property type="match status" value="1"/>
</dbReference>
<dbReference type="PROSITE" id="PS01081">
    <property type="entry name" value="HTH_TETR_1"/>
    <property type="match status" value="1"/>
</dbReference>
<evidence type="ECO:0000256" key="3">
    <source>
        <dbReference type="ARBA" id="ARBA00023125"/>
    </source>
</evidence>
<comment type="caution">
    <text evidence="7">The sequence shown here is derived from an EMBL/GenBank/DDBJ whole genome shotgun (WGS) entry which is preliminary data.</text>
</comment>
<evidence type="ECO:0000313" key="10">
    <source>
        <dbReference type="Proteomes" id="UP000294641"/>
    </source>
</evidence>
<dbReference type="InterPro" id="IPR003012">
    <property type="entry name" value="Tet_transcr_reg_TetR"/>
</dbReference>
<keyword evidence="4" id="KW-0804">Transcription</keyword>
<dbReference type="Gene3D" id="1.10.10.60">
    <property type="entry name" value="Homeodomain-like"/>
    <property type="match status" value="1"/>
</dbReference>
<dbReference type="Proteomes" id="UP000294641">
    <property type="component" value="Unassembled WGS sequence"/>
</dbReference>
<reference evidence="7 9" key="1">
    <citation type="submission" date="2018-06" db="EMBL/GenBank/DDBJ databases">
        <authorList>
            <consortium name="Pathogen Informatics"/>
            <person name="Doyle S."/>
        </authorList>
    </citation>
    <scope>NUCLEOTIDE SEQUENCE [LARGE SCALE GENOMIC DNA]</scope>
    <source>
        <strain evidence="7 9">NCTC10597</strain>
    </source>
</reference>
<proteinExistence type="predicted"/>
<evidence type="ECO:0000259" key="6">
    <source>
        <dbReference type="PROSITE" id="PS50977"/>
    </source>
</evidence>
<dbReference type="OrthoDB" id="9814200at2"/>
<evidence type="ECO:0000313" key="9">
    <source>
        <dbReference type="Proteomes" id="UP000254330"/>
    </source>
</evidence>
<dbReference type="Gene3D" id="1.10.357.10">
    <property type="entry name" value="Tetracycline Repressor, domain 2"/>
    <property type="match status" value="1"/>
</dbReference>
<dbReference type="GO" id="GO:0046677">
    <property type="term" value="P:response to antibiotic"/>
    <property type="evidence" value="ECO:0007669"/>
    <property type="project" value="InterPro"/>
</dbReference>
<dbReference type="Pfam" id="PF00440">
    <property type="entry name" value="TetR_N"/>
    <property type="match status" value="1"/>
</dbReference>
<dbReference type="RefSeq" id="WP_109348499.1">
    <property type="nucleotide sequence ID" value="NZ_BJUE01000036.1"/>
</dbReference>
<keyword evidence="3 5" id="KW-0238">DNA-binding</keyword>
<keyword evidence="1" id="KW-0678">Repressor</keyword>
<evidence type="ECO:0000313" key="7">
    <source>
        <dbReference type="EMBL" id="STX10687.1"/>
    </source>
</evidence>
<evidence type="ECO:0000256" key="5">
    <source>
        <dbReference type="PROSITE-ProRule" id="PRU00335"/>
    </source>
</evidence>
<protein>
    <submittedName>
        <fullName evidence="8">TetR family transcriptional regulator</fullName>
    </submittedName>
    <submittedName>
        <fullName evidence="7">Tetracycline repressor protein class B from transposon Tn10</fullName>
    </submittedName>
</protein>
<dbReference type="PANTHER" id="PTHR30055:SF151">
    <property type="entry name" value="TRANSCRIPTIONAL REGULATORY PROTEIN"/>
    <property type="match status" value="1"/>
</dbReference>
<keyword evidence="10" id="KW-1185">Reference proteome</keyword>
<evidence type="ECO:0000313" key="8">
    <source>
        <dbReference type="EMBL" id="TDR43433.1"/>
    </source>
</evidence>
<dbReference type="PRINTS" id="PR00455">
    <property type="entry name" value="HTHTETR"/>
</dbReference>
<dbReference type="EMBL" id="SNZG01000002">
    <property type="protein sequence ID" value="TDR43433.1"/>
    <property type="molecule type" value="Genomic_DNA"/>
</dbReference>
<name>A0A2U3AH12_9BACL</name>
<feature type="DNA-binding region" description="H-T-H motif" evidence="5">
    <location>
        <begin position="29"/>
        <end position="48"/>
    </location>
</feature>
<dbReference type="PRINTS" id="PR00400">
    <property type="entry name" value="TETREPRESSOR"/>
</dbReference>
<evidence type="ECO:0000256" key="4">
    <source>
        <dbReference type="ARBA" id="ARBA00023163"/>
    </source>
</evidence>
<feature type="domain" description="HTH tetR-type" evidence="6">
    <location>
        <begin position="6"/>
        <end position="66"/>
    </location>
</feature>
<evidence type="ECO:0000256" key="1">
    <source>
        <dbReference type="ARBA" id="ARBA00022491"/>
    </source>
</evidence>
<keyword evidence="2" id="KW-0805">Transcription regulation</keyword>
<dbReference type="GO" id="GO:0000976">
    <property type="term" value="F:transcription cis-regulatory region binding"/>
    <property type="evidence" value="ECO:0007669"/>
    <property type="project" value="TreeGrafter"/>
</dbReference>
<dbReference type="GO" id="GO:0003700">
    <property type="term" value="F:DNA-binding transcription factor activity"/>
    <property type="evidence" value="ECO:0007669"/>
    <property type="project" value="TreeGrafter"/>
</dbReference>
<evidence type="ECO:0000256" key="2">
    <source>
        <dbReference type="ARBA" id="ARBA00023015"/>
    </source>
</evidence>
<dbReference type="InterPro" id="IPR023772">
    <property type="entry name" value="DNA-bd_HTH_TetR-type_CS"/>
</dbReference>
<dbReference type="InterPro" id="IPR050109">
    <property type="entry name" value="HTH-type_TetR-like_transc_reg"/>
</dbReference>
<dbReference type="InterPro" id="IPR036271">
    <property type="entry name" value="Tet_transcr_reg_TetR-rel_C_sf"/>
</dbReference>
<dbReference type="PROSITE" id="PS50977">
    <property type="entry name" value="HTH_TETR_2"/>
    <property type="match status" value="1"/>
</dbReference>
<dbReference type="AlphaFoldDB" id="A0A2U3AH12"/>
<dbReference type="PANTHER" id="PTHR30055">
    <property type="entry name" value="HTH-TYPE TRANSCRIPTIONAL REGULATOR RUTR"/>
    <property type="match status" value="1"/>
</dbReference>
<gene>
    <name evidence="7" type="primary">tetR</name>
    <name evidence="8" type="ORF">DFR61_102116</name>
    <name evidence="7" type="ORF">NCTC10597_02437</name>
</gene>
<sequence length="223" mass="26042">MKKQPQISEEKILQSSWELLSEEGLEKFSMRKLATRIGIQAPSLYWYFKSKQHLYQGMANQISGLILEGMKSDGEWKEQLTELANVTRKVLSEYPCSTEIMMMTLPHEKDIIRFSNRMLQCVENTDLTEAQKFQVVTTLINYVYYFVLDHEQHERNVQEMVAKDEIEPEEEMLERLDSMSEEEAGLFRNLFTSGTFEVMGTDESFEFGLNVILLGVEQVLNRK</sequence>
<dbReference type="Pfam" id="PF02909">
    <property type="entry name" value="TetR_C_1"/>
    <property type="match status" value="1"/>
</dbReference>
<dbReference type="InterPro" id="IPR004111">
    <property type="entry name" value="Repressor_TetR_C"/>
</dbReference>
<dbReference type="GO" id="GO:0045892">
    <property type="term" value="P:negative regulation of DNA-templated transcription"/>
    <property type="evidence" value="ECO:0007669"/>
    <property type="project" value="InterPro"/>
</dbReference>
<reference evidence="8 10" key="2">
    <citation type="submission" date="2019-03" db="EMBL/GenBank/DDBJ databases">
        <title>Genomic Encyclopedia of Type Strains, Phase IV (KMG-IV): sequencing the most valuable type-strain genomes for metagenomic binning, comparative biology and taxonomic classification.</title>
        <authorList>
            <person name="Goeker M."/>
        </authorList>
    </citation>
    <scope>NUCLEOTIDE SEQUENCE [LARGE SCALE GENOMIC DNA]</scope>
    <source>
        <strain evidence="8 10">DSM 20580</strain>
    </source>
</reference>
<accession>A0A2U3AH12</accession>
<dbReference type="InterPro" id="IPR001647">
    <property type="entry name" value="HTH_TetR"/>
</dbReference>
<organism evidence="7 9">
    <name type="scientific">Kurthia zopfii</name>
    <dbReference type="NCBI Taxonomy" id="1650"/>
    <lineage>
        <taxon>Bacteria</taxon>
        <taxon>Bacillati</taxon>
        <taxon>Bacillota</taxon>
        <taxon>Bacilli</taxon>
        <taxon>Bacillales</taxon>
        <taxon>Caryophanaceae</taxon>
        <taxon>Kurthia</taxon>
    </lineage>
</organism>
<dbReference type="SUPFAM" id="SSF48498">
    <property type="entry name" value="Tetracyclin repressor-like, C-terminal domain"/>
    <property type="match status" value="1"/>
</dbReference>
<dbReference type="Proteomes" id="UP000254330">
    <property type="component" value="Unassembled WGS sequence"/>
</dbReference>